<keyword evidence="2" id="KW-1185">Reference proteome</keyword>
<evidence type="ECO:0000313" key="1">
    <source>
        <dbReference type="EMBL" id="GMN37804.1"/>
    </source>
</evidence>
<dbReference type="Proteomes" id="UP001187192">
    <property type="component" value="Unassembled WGS sequence"/>
</dbReference>
<evidence type="ECO:0000313" key="2">
    <source>
        <dbReference type="Proteomes" id="UP001187192"/>
    </source>
</evidence>
<gene>
    <name evidence="1" type="ORF">TIFTF001_007111</name>
</gene>
<proteinExistence type="predicted"/>
<organism evidence="1 2">
    <name type="scientific">Ficus carica</name>
    <name type="common">Common fig</name>
    <dbReference type="NCBI Taxonomy" id="3494"/>
    <lineage>
        <taxon>Eukaryota</taxon>
        <taxon>Viridiplantae</taxon>
        <taxon>Streptophyta</taxon>
        <taxon>Embryophyta</taxon>
        <taxon>Tracheophyta</taxon>
        <taxon>Spermatophyta</taxon>
        <taxon>Magnoliopsida</taxon>
        <taxon>eudicotyledons</taxon>
        <taxon>Gunneridae</taxon>
        <taxon>Pentapetalae</taxon>
        <taxon>rosids</taxon>
        <taxon>fabids</taxon>
        <taxon>Rosales</taxon>
        <taxon>Moraceae</taxon>
        <taxon>Ficeae</taxon>
        <taxon>Ficus</taxon>
    </lineage>
</organism>
<reference evidence="1" key="1">
    <citation type="submission" date="2023-07" db="EMBL/GenBank/DDBJ databases">
        <title>draft genome sequence of fig (Ficus carica).</title>
        <authorList>
            <person name="Takahashi T."/>
            <person name="Nishimura K."/>
        </authorList>
    </citation>
    <scope>NUCLEOTIDE SEQUENCE</scope>
</reference>
<dbReference type="EMBL" id="BTGU01000007">
    <property type="protein sequence ID" value="GMN37804.1"/>
    <property type="molecule type" value="Genomic_DNA"/>
</dbReference>
<accession>A0AA87ZQF0</accession>
<name>A0AA87ZQF0_FICCA</name>
<sequence length="76" mass="8796">MILMVQFHIYIHIGALLFYNHYNHHPRQRGASSIGLVSNDGKKLGRAHKDNAMKLGCAYKDDDELCEKKGHFWRLS</sequence>
<protein>
    <submittedName>
        <fullName evidence="1">Uncharacterized protein</fullName>
    </submittedName>
</protein>
<dbReference type="AlphaFoldDB" id="A0AA87ZQF0"/>
<comment type="caution">
    <text evidence="1">The sequence shown here is derived from an EMBL/GenBank/DDBJ whole genome shotgun (WGS) entry which is preliminary data.</text>
</comment>